<dbReference type="PANTHER" id="PTHR11265:SF0">
    <property type="entry name" value="12S RRNA N4-METHYLCYTIDINE METHYLTRANSFERASE"/>
    <property type="match status" value="1"/>
</dbReference>
<feature type="non-terminal residue" evidence="5">
    <location>
        <position position="1"/>
    </location>
</feature>
<evidence type="ECO:0008006" key="6">
    <source>
        <dbReference type="Google" id="ProtNLM"/>
    </source>
</evidence>
<dbReference type="AlphaFoldDB" id="X1L831"/>
<keyword evidence="4" id="KW-0949">S-adenosyl-L-methionine</keyword>
<evidence type="ECO:0000256" key="1">
    <source>
        <dbReference type="ARBA" id="ARBA00010396"/>
    </source>
</evidence>
<dbReference type="InterPro" id="IPR002903">
    <property type="entry name" value="RsmH"/>
</dbReference>
<keyword evidence="2" id="KW-0489">Methyltransferase</keyword>
<dbReference type="EMBL" id="BARU01046485">
    <property type="protein sequence ID" value="GAI02021.1"/>
    <property type="molecule type" value="Genomic_DNA"/>
</dbReference>
<dbReference type="SUPFAM" id="SSF81799">
    <property type="entry name" value="Putative methyltransferase TM0872, insert domain"/>
    <property type="match status" value="1"/>
</dbReference>
<comment type="similarity">
    <text evidence="1">Belongs to the methyltransferase superfamily. RsmH family.</text>
</comment>
<dbReference type="GO" id="GO:0070475">
    <property type="term" value="P:rRNA base methylation"/>
    <property type="evidence" value="ECO:0007669"/>
    <property type="project" value="TreeGrafter"/>
</dbReference>
<gene>
    <name evidence="5" type="ORF">S03H2_70105</name>
</gene>
<evidence type="ECO:0000256" key="3">
    <source>
        <dbReference type="ARBA" id="ARBA00022679"/>
    </source>
</evidence>
<accession>X1L831</accession>
<protein>
    <recommendedName>
        <fullName evidence="6">16S rRNA (Cytosine(1402)-N(4))-methyltransferase</fullName>
    </recommendedName>
</protein>
<evidence type="ECO:0000256" key="4">
    <source>
        <dbReference type="ARBA" id="ARBA00022691"/>
    </source>
</evidence>
<sequence length="127" mass="14717">RLDMRMDTRNSLTAEYVVNNYSQEQLAEIFFQYGEERQANKIASNIIRLRKINPIKSTLELSNVFQDKYGKRIHPATRIFQALRIFINNELDNLTCGLAKAFSVLKSSGRIVVISFHSLEDRIVKHS</sequence>
<dbReference type="Gene3D" id="1.10.150.170">
    <property type="entry name" value="Putative methyltransferase TM0872, insert domain"/>
    <property type="match status" value="1"/>
</dbReference>
<feature type="non-terminal residue" evidence="5">
    <location>
        <position position="127"/>
    </location>
</feature>
<keyword evidence="3" id="KW-0808">Transferase</keyword>
<reference evidence="5" key="1">
    <citation type="journal article" date="2014" name="Front. Microbiol.">
        <title>High frequency of phylogenetically diverse reductive dehalogenase-homologous genes in deep subseafloor sedimentary metagenomes.</title>
        <authorList>
            <person name="Kawai M."/>
            <person name="Futagami T."/>
            <person name="Toyoda A."/>
            <person name="Takaki Y."/>
            <person name="Nishi S."/>
            <person name="Hori S."/>
            <person name="Arai W."/>
            <person name="Tsubouchi T."/>
            <person name="Morono Y."/>
            <person name="Uchiyama I."/>
            <person name="Ito T."/>
            <person name="Fujiyama A."/>
            <person name="Inagaki F."/>
            <person name="Takami H."/>
        </authorList>
    </citation>
    <scope>NUCLEOTIDE SEQUENCE</scope>
    <source>
        <strain evidence="5">Expedition CK06-06</strain>
    </source>
</reference>
<dbReference type="GO" id="GO:0071424">
    <property type="term" value="F:rRNA (cytosine-N4-)-methyltransferase activity"/>
    <property type="evidence" value="ECO:0007669"/>
    <property type="project" value="TreeGrafter"/>
</dbReference>
<comment type="caution">
    <text evidence="5">The sequence shown here is derived from an EMBL/GenBank/DDBJ whole genome shotgun (WGS) entry which is preliminary data.</text>
</comment>
<dbReference type="Pfam" id="PF01795">
    <property type="entry name" value="Methyltransf_5"/>
    <property type="match status" value="1"/>
</dbReference>
<name>X1L831_9ZZZZ</name>
<organism evidence="5">
    <name type="scientific">marine sediment metagenome</name>
    <dbReference type="NCBI Taxonomy" id="412755"/>
    <lineage>
        <taxon>unclassified sequences</taxon>
        <taxon>metagenomes</taxon>
        <taxon>ecological metagenomes</taxon>
    </lineage>
</organism>
<proteinExistence type="inferred from homology"/>
<dbReference type="Gene3D" id="3.40.50.150">
    <property type="entry name" value="Vaccinia Virus protein VP39"/>
    <property type="match status" value="1"/>
</dbReference>
<evidence type="ECO:0000256" key="2">
    <source>
        <dbReference type="ARBA" id="ARBA00022603"/>
    </source>
</evidence>
<evidence type="ECO:0000313" key="5">
    <source>
        <dbReference type="EMBL" id="GAI02021.1"/>
    </source>
</evidence>
<dbReference type="PANTHER" id="PTHR11265">
    <property type="entry name" value="S-ADENOSYL-METHYLTRANSFERASE MRAW"/>
    <property type="match status" value="1"/>
</dbReference>
<dbReference type="InterPro" id="IPR029063">
    <property type="entry name" value="SAM-dependent_MTases_sf"/>
</dbReference>
<dbReference type="InterPro" id="IPR023397">
    <property type="entry name" value="SAM-dep_MeTrfase_MraW_recog"/>
</dbReference>
<dbReference type="SUPFAM" id="SSF53335">
    <property type="entry name" value="S-adenosyl-L-methionine-dependent methyltransferases"/>
    <property type="match status" value="1"/>
</dbReference>